<evidence type="ECO:0000256" key="2">
    <source>
        <dbReference type="ARBA" id="ARBA00022729"/>
    </source>
</evidence>
<dbReference type="PANTHER" id="PTHR13887">
    <property type="entry name" value="GLUTATHIONE S-TRANSFERASE KAPPA"/>
    <property type="match status" value="1"/>
</dbReference>
<evidence type="ECO:0000313" key="7">
    <source>
        <dbReference type="EMBL" id="GIZ51903.1"/>
    </source>
</evidence>
<feature type="domain" description="Thioredoxin-like fold" evidence="6">
    <location>
        <begin position="49"/>
        <end position="210"/>
    </location>
</feature>
<dbReference type="Proteomes" id="UP000887222">
    <property type="component" value="Unassembled WGS sequence"/>
</dbReference>
<gene>
    <name evidence="7" type="ORF">NCCP691_19170</name>
</gene>
<reference evidence="7 8" key="1">
    <citation type="journal article" date="2022" name="Int. J. Syst. Evol. Microbiol.">
        <title>Noviherbaspirillum aridicola sp. nov., isolated from an arid soil in Pakistan.</title>
        <authorList>
            <person name="Khan I.U."/>
            <person name="Saqib M."/>
            <person name="Amin A."/>
            <person name="Hussain F."/>
            <person name="Li L."/>
            <person name="Liu Y.H."/>
            <person name="Fang B.Z."/>
            <person name="Ahmed I."/>
            <person name="Li W.J."/>
        </authorList>
    </citation>
    <scope>NUCLEOTIDE SEQUENCE [LARGE SCALE GENOMIC DNA]</scope>
    <source>
        <strain evidence="7 8">NCCP-691</strain>
    </source>
</reference>
<evidence type="ECO:0000256" key="5">
    <source>
        <dbReference type="ARBA" id="ARBA00023284"/>
    </source>
</evidence>
<proteinExistence type="inferred from homology"/>
<evidence type="ECO:0000259" key="6">
    <source>
        <dbReference type="Pfam" id="PF13462"/>
    </source>
</evidence>
<keyword evidence="2" id="KW-0732">Signal</keyword>
<comment type="similarity">
    <text evidence="1">Belongs to the thioredoxin family. DsbA subfamily.</text>
</comment>
<accession>A0ABQ4Q3Y9</accession>
<dbReference type="SUPFAM" id="SSF52833">
    <property type="entry name" value="Thioredoxin-like"/>
    <property type="match status" value="1"/>
</dbReference>
<dbReference type="Pfam" id="PF13462">
    <property type="entry name" value="Thioredoxin_4"/>
    <property type="match status" value="1"/>
</dbReference>
<evidence type="ECO:0000313" key="8">
    <source>
        <dbReference type="Proteomes" id="UP000887222"/>
    </source>
</evidence>
<dbReference type="Gene3D" id="3.40.30.10">
    <property type="entry name" value="Glutaredoxin"/>
    <property type="match status" value="1"/>
</dbReference>
<keyword evidence="4" id="KW-1015">Disulfide bond</keyword>
<evidence type="ECO:0000256" key="4">
    <source>
        <dbReference type="ARBA" id="ARBA00023157"/>
    </source>
</evidence>
<organism evidence="7 8">
    <name type="scientific">Noviherbaspirillum aridicola</name>
    <dbReference type="NCBI Taxonomy" id="2849687"/>
    <lineage>
        <taxon>Bacteria</taxon>
        <taxon>Pseudomonadati</taxon>
        <taxon>Pseudomonadota</taxon>
        <taxon>Betaproteobacteria</taxon>
        <taxon>Burkholderiales</taxon>
        <taxon>Oxalobacteraceae</taxon>
        <taxon>Noviherbaspirillum</taxon>
    </lineage>
</organism>
<comment type="caution">
    <text evidence="7">The sequence shown here is derived from an EMBL/GenBank/DDBJ whole genome shotgun (WGS) entry which is preliminary data.</text>
</comment>
<dbReference type="EMBL" id="BPMK01000007">
    <property type="protein sequence ID" value="GIZ51903.1"/>
    <property type="molecule type" value="Genomic_DNA"/>
</dbReference>
<keyword evidence="8" id="KW-1185">Reference proteome</keyword>
<dbReference type="InterPro" id="IPR036249">
    <property type="entry name" value="Thioredoxin-like_sf"/>
</dbReference>
<evidence type="ECO:0000256" key="3">
    <source>
        <dbReference type="ARBA" id="ARBA00023002"/>
    </source>
</evidence>
<sequence length="219" mass="24435">MKQRTLFIGTAVLLAIAFALGITLYKSQKNEQAAQQVTQNKEALVRFHSPTLGNANAPVHIVEFLDPACESCRAFYPFVKEIITSNPEKIRLTIRYAPFHTGADEVVKVLEATRKQGKYWESLEALLVAQPQWALGHAAHLDRVWPFLEGLGLDIPRLKEDMKSPELAKLVQQDLEDVKALNVRGTPEFFVNGRPLPEFGPDHLKKLVDDELAKAGAGK</sequence>
<name>A0ABQ4Q3Y9_9BURK</name>
<keyword evidence="3" id="KW-0560">Oxidoreductase</keyword>
<protein>
    <recommendedName>
        <fullName evidence="6">Thioredoxin-like fold domain-containing protein</fullName>
    </recommendedName>
</protein>
<dbReference type="InterPro" id="IPR012336">
    <property type="entry name" value="Thioredoxin-like_fold"/>
</dbReference>
<evidence type="ECO:0000256" key="1">
    <source>
        <dbReference type="ARBA" id="ARBA00005791"/>
    </source>
</evidence>
<dbReference type="PANTHER" id="PTHR13887:SF14">
    <property type="entry name" value="DISULFIDE BOND FORMATION PROTEIN D"/>
    <property type="match status" value="1"/>
</dbReference>
<keyword evidence="5" id="KW-0676">Redox-active center</keyword>
<dbReference type="RefSeq" id="WP_220808060.1">
    <property type="nucleotide sequence ID" value="NZ_BPMK01000007.1"/>
</dbReference>